<name>A0AAD9V7W2_ACRCE</name>
<sequence length="229" mass="26165">MAGHRVQTMMARFYCILFFITVFPYHSLETSEVEDLSEATSGFADTFEKRCPPGLWCGKKRDISSQNKCHPTLGCVKEAGSTIESAKQKPKEVKVNNMAKTFNRRCPPGLWCGKKREISNQEQIEDNDNQVSTDTFEKRCPPGLWCGKRRDIPDDGPITEERRSQSSIKVFEKRCPPGLWCGKKREAPEELPDETKEIEKAMDEVLNTFENRCPPGLWCGKKRAVSKRK</sequence>
<evidence type="ECO:0000313" key="3">
    <source>
        <dbReference type="Proteomes" id="UP001249851"/>
    </source>
</evidence>
<evidence type="ECO:0000256" key="1">
    <source>
        <dbReference type="SAM" id="SignalP"/>
    </source>
</evidence>
<feature type="signal peptide" evidence="1">
    <location>
        <begin position="1"/>
        <end position="27"/>
    </location>
</feature>
<dbReference type="Proteomes" id="UP001249851">
    <property type="component" value="Unassembled WGS sequence"/>
</dbReference>
<dbReference type="EMBL" id="JARQWQ010000022">
    <property type="protein sequence ID" value="KAK2564528.1"/>
    <property type="molecule type" value="Genomic_DNA"/>
</dbReference>
<dbReference type="AlphaFoldDB" id="A0AAD9V7W2"/>
<accession>A0AAD9V7W2</accession>
<reference evidence="2" key="1">
    <citation type="journal article" date="2023" name="G3 (Bethesda)">
        <title>Whole genome assembly and annotation of the endangered Caribbean coral Acropora cervicornis.</title>
        <authorList>
            <person name="Selwyn J.D."/>
            <person name="Vollmer S.V."/>
        </authorList>
    </citation>
    <scope>NUCLEOTIDE SEQUENCE</scope>
    <source>
        <strain evidence="2">K2</strain>
    </source>
</reference>
<feature type="chain" id="PRO_5042171351" evidence="1">
    <location>
        <begin position="28"/>
        <end position="229"/>
    </location>
</feature>
<evidence type="ECO:0000313" key="2">
    <source>
        <dbReference type="EMBL" id="KAK2564528.1"/>
    </source>
</evidence>
<keyword evidence="3" id="KW-1185">Reference proteome</keyword>
<organism evidence="2 3">
    <name type="scientific">Acropora cervicornis</name>
    <name type="common">Staghorn coral</name>
    <dbReference type="NCBI Taxonomy" id="6130"/>
    <lineage>
        <taxon>Eukaryota</taxon>
        <taxon>Metazoa</taxon>
        <taxon>Cnidaria</taxon>
        <taxon>Anthozoa</taxon>
        <taxon>Hexacorallia</taxon>
        <taxon>Scleractinia</taxon>
        <taxon>Astrocoeniina</taxon>
        <taxon>Acroporidae</taxon>
        <taxon>Acropora</taxon>
    </lineage>
</organism>
<proteinExistence type="predicted"/>
<protein>
    <submittedName>
        <fullName evidence="2">Uncharacterized protein</fullName>
    </submittedName>
</protein>
<gene>
    <name evidence="2" type="ORF">P5673_011975</name>
</gene>
<reference evidence="2" key="2">
    <citation type="journal article" date="2023" name="Science">
        <title>Genomic signatures of disease resistance in endangered staghorn corals.</title>
        <authorList>
            <person name="Vollmer S.V."/>
            <person name="Selwyn J.D."/>
            <person name="Despard B.A."/>
            <person name="Roesel C.L."/>
        </authorList>
    </citation>
    <scope>NUCLEOTIDE SEQUENCE</scope>
    <source>
        <strain evidence="2">K2</strain>
    </source>
</reference>
<keyword evidence="1" id="KW-0732">Signal</keyword>
<comment type="caution">
    <text evidence="2">The sequence shown here is derived from an EMBL/GenBank/DDBJ whole genome shotgun (WGS) entry which is preliminary data.</text>
</comment>